<evidence type="ECO:0000259" key="3">
    <source>
        <dbReference type="Pfam" id="PF25137"/>
    </source>
</evidence>
<dbReference type="CDD" id="cd08187">
    <property type="entry name" value="BDH"/>
    <property type="match status" value="1"/>
</dbReference>
<feature type="domain" description="Alcohol dehydrogenase iron-type/glycerol dehydrogenase GldA" evidence="2">
    <location>
        <begin position="9"/>
        <end position="179"/>
    </location>
</feature>
<dbReference type="RefSeq" id="WP_104618123.1">
    <property type="nucleotide sequence ID" value="NZ_JJMJ01000056.1"/>
</dbReference>
<dbReference type="PANTHER" id="PTHR43633:SF1">
    <property type="entry name" value="ALCOHOL DEHYDROGENASE YQHD"/>
    <property type="match status" value="1"/>
</dbReference>
<dbReference type="PANTHER" id="PTHR43633">
    <property type="entry name" value="ALCOHOL DEHYDROGENASE YQHD"/>
    <property type="match status" value="1"/>
</dbReference>
<keyword evidence="5" id="KW-1185">Reference proteome</keyword>
<dbReference type="InterPro" id="IPR056798">
    <property type="entry name" value="ADH_Fe_C"/>
</dbReference>
<keyword evidence="1" id="KW-0560">Oxidoreductase</keyword>
<dbReference type="SUPFAM" id="SSF56796">
    <property type="entry name" value="Dehydroquinate synthase-like"/>
    <property type="match status" value="1"/>
</dbReference>
<evidence type="ECO:0000256" key="1">
    <source>
        <dbReference type="ARBA" id="ARBA00023002"/>
    </source>
</evidence>
<proteinExistence type="predicted"/>
<dbReference type="Pfam" id="PF00465">
    <property type="entry name" value="Fe-ADH"/>
    <property type="match status" value="1"/>
</dbReference>
<dbReference type="Gene3D" id="1.20.1090.10">
    <property type="entry name" value="Dehydroquinate synthase-like - alpha domain"/>
    <property type="match status" value="1"/>
</dbReference>
<evidence type="ECO:0000313" key="4">
    <source>
        <dbReference type="EMBL" id="PPS22654.1"/>
    </source>
</evidence>
<feature type="domain" description="Fe-containing alcohol dehydrogenase-like C-terminal" evidence="3">
    <location>
        <begin position="196"/>
        <end position="394"/>
    </location>
</feature>
<sequence>MQSFIYNNPTKVIFGRDTENTVGLEIKNLGGKKVLVVYGTNSVKESGLLNKIENILKNENIEYELFGNVRANPTLSHAREGVKKAIDFDSDFILAVGGGSVIDTAKAIAHGASNPETDIWDFWTRVKNVEKSIPIGCILTISAAGSETSNSAVLTNEETLDKRGLPTEFNRPKFAIMNPCLTFTLPYYQVACGISDMLMHTFDRYFGDSEGSVNGDNNQTTDAIAEAVLRTIFKNGLIAMKDKTNYDAMSELMWCGSLSHNTLTGLGLSFDFIVHKFGHELSAKFDAAHGASLSTMWGSWAKYCLKDKRQRFIQYSKNVWNINDDDTGIKGIEKTIEYFKQINMPTNFTELGIGVQSEEVLNDLTRRCIKDGKLEFKYFRALNRDDVYNIFKMANV</sequence>
<dbReference type="Proteomes" id="UP000238924">
    <property type="component" value="Unassembled WGS sequence"/>
</dbReference>
<accession>A0ABX5B7W1</accession>
<dbReference type="Gene3D" id="3.40.50.1970">
    <property type="match status" value="1"/>
</dbReference>
<reference evidence="4 5" key="1">
    <citation type="submission" date="2014-04" db="EMBL/GenBank/DDBJ databases">
        <title>Whole genome sequence of 'Brachyspira hampsonii' D13-03603F2.</title>
        <authorList>
            <person name="Patterson A.H."/>
            <person name="Chaban B."/>
            <person name="Fernando C."/>
            <person name="Harding J.C."/>
            <person name="Hill J.E."/>
        </authorList>
    </citation>
    <scope>NUCLEOTIDE SEQUENCE [LARGE SCALE GENOMIC DNA]</scope>
    <source>
        <strain evidence="4 5">D13-03603F2</strain>
    </source>
</reference>
<dbReference type="EMBL" id="JJMJ01000056">
    <property type="protein sequence ID" value="PPS22654.1"/>
    <property type="molecule type" value="Genomic_DNA"/>
</dbReference>
<organism evidence="4 5">
    <name type="scientific">Brachyspira murdochii</name>
    <dbReference type="NCBI Taxonomy" id="84378"/>
    <lineage>
        <taxon>Bacteria</taxon>
        <taxon>Pseudomonadati</taxon>
        <taxon>Spirochaetota</taxon>
        <taxon>Spirochaetia</taxon>
        <taxon>Brachyspirales</taxon>
        <taxon>Brachyspiraceae</taxon>
        <taxon>Brachyspira</taxon>
    </lineage>
</organism>
<name>A0ABX5B7W1_9SPIR</name>
<gene>
    <name evidence="4" type="ORF">DJ52_03710</name>
</gene>
<dbReference type="Pfam" id="PF25137">
    <property type="entry name" value="ADH_Fe_C"/>
    <property type="match status" value="1"/>
</dbReference>
<evidence type="ECO:0000259" key="2">
    <source>
        <dbReference type="Pfam" id="PF00465"/>
    </source>
</evidence>
<protein>
    <submittedName>
        <fullName evidence="4">Butanol dehydrogenase</fullName>
    </submittedName>
</protein>
<comment type="caution">
    <text evidence="4">The sequence shown here is derived from an EMBL/GenBank/DDBJ whole genome shotgun (WGS) entry which is preliminary data.</text>
</comment>
<evidence type="ECO:0000313" key="5">
    <source>
        <dbReference type="Proteomes" id="UP000238924"/>
    </source>
</evidence>
<dbReference type="InterPro" id="IPR044731">
    <property type="entry name" value="BDH-like"/>
</dbReference>
<dbReference type="InterPro" id="IPR001670">
    <property type="entry name" value="ADH_Fe/GldA"/>
</dbReference>